<dbReference type="RefSeq" id="WP_184493442.1">
    <property type="nucleotide sequence ID" value="NZ_JACIJO010000001.1"/>
</dbReference>
<reference evidence="1 2" key="1">
    <citation type="submission" date="2020-08" db="EMBL/GenBank/DDBJ databases">
        <title>Genomic Encyclopedia of Type Strains, Phase IV (KMG-IV): sequencing the most valuable type-strain genomes for metagenomic binning, comparative biology and taxonomic classification.</title>
        <authorList>
            <person name="Goeker M."/>
        </authorList>
    </citation>
    <scope>NUCLEOTIDE SEQUENCE [LARGE SCALE GENOMIC DNA]</scope>
    <source>
        <strain evidence="1 2">DSM 102044</strain>
    </source>
</reference>
<organism evidence="1 2">
    <name type="scientific">Algoriphagus iocasae</name>
    <dbReference type="NCBI Taxonomy" id="1836499"/>
    <lineage>
        <taxon>Bacteria</taxon>
        <taxon>Pseudomonadati</taxon>
        <taxon>Bacteroidota</taxon>
        <taxon>Cytophagia</taxon>
        <taxon>Cytophagales</taxon>
        <taxon>Cyclobacteriaceae</taxon>
        <taxon>Algoriphagus</taxon>
    </lineage>
</organism>
<name>A0A841MIL7_9BACT</name>
<evidence type="ECO:0000313" key="1">
    <source>
        <dbReference type="EMBL" id="MBB6325277.1"/>
    </source>
</evidence>
<dbReference type="EMBL" id="JACIJO010000001">
    <property type="protein sequence ID" value="MBB6325277.1"/>
    <property type="molecule type" value="Genomic_DNA"/>
</dbReference>
<dbReference type="AlphaFoldDB" id="A0A841MIL7"/>
<sequence length="209" mass="24189">MIIILNSLENNDLLTILKKRKSIFILLLAISLIACESEIKKEENLDNLQKDELNSEVDFHEFMDLVLDQFGRNYGDKILYIEYKPIEKPIPRRFKSFILGKQELSEDEKSLAIQLIENGGTAFEFDQENLNKESRLILSNSEKEGNENVKYVFKSFLGNKNGDMVISTLGIFLNNESYNGKTAGEELIVFFKKENGEWKISNHFTTIEY</sequence>
<gene>
    <name evidence="1" type="ORF">FHS59_000892</name>
</gene>
<evidence type="ECO:0000313" key="2">
    <source>
        <dbReference type="Proteomes" id="UP000588604"/>
    </source>
</evidence>
<comment type="caution">
    <text evidence="1">The sequence shown here is derived from an EMBL/GenBank/DDBJ whole genome shotgun (WGS) entry which is preliminary data.</text>
</comment>
<proteinExistence type="predicted"/>
<accession>A0A841MIL7</accession>
<protein>
    <submittedName>
        <fullName evidence="1">Uncharacterized protein</fullName>
    </submittedName>
</protein>
<keyword evidence="2" id="KW-1185">Reference proteome</keyword>
<dbReference type="Proteomes" id="UP000588604">
    <property type="component" value="Unassembled WGS sequence"/>
</dbReference>